<organism evidence="1 2">
    <name type="scientific">Leptolyngbya cf. ectocarpi LEGE 11479</name>
    <dbReference type="NCBI Taxonomy" id="1828722"/>
    <lineage>
        <taxon>Bacteria</taxon>
        <taxon>Bacillati</taxon>
        <taxon>Cyanobacteriota</taxon>
        <taxon>Cyanophyceae</taxon>
        <taxon>Leptolyngbyales</taxon>
        <taxon>Leptolyngbyaceae</taxon>
        <taxon>Leptolyngbya group</taxon>
        <taxon>Leptolyngbya</taxon>
    </lineage>
</organism>
<comment type="caution">
    <text evidence="1">The sequence shown here is derived from an EMBL/GenBank/DDBJ whole genome shotgun (WGS) entry which is preliminary data.</text>
</comment>
<protein>
    <submittedName>
        <fullName evidence="1">Uncharacterized protein</fullName>
    </submittedName>
</protein>
<dbReference type="EMBL" id="JADEXP010000218">
    <property type="protein sequence ID" value="MBE9068957.1"/>
    <property type="molecule type" value="Genomic_DNA"/>
</dbReference>
<evidence type="ECO:0000313" key="2">
    <source>
        <dbReference type="Proteomes" id="UP000615026"/>
    </source>
</evidence>
<gene>
    <name evidence="1" type="ORF">IQ260_20135</name>
</gene>
<proteinExistence type="predicted"/>
<dbReference type="Proteomes" id="UP000615026">
    <property type="component" value="Unassembled WGS sequence"/>
</dbReference>
<name>A0A928ZWU4_LEPEC</name>
<dbReference type="AlphaFoldDB" id="A0A928ZWU4"/>
<reference evidence="1" key="1">
    <citation type="submission" date="2020-10" db="EMBL/GenBank/DDBJ databases">
        <authorList>
            <person name="Castelo-Branco R."/>
            <person name="Eusebio N."/>
            <person name="Adriana R."/>
            <person name="Vieira A."/>
            <person name="Brugerolle De Fraissinette N."/>
            <person name="Rezende De Castro R."/>
            <person name="Schneider M.P."/>
            <person name="Vasconcelos V."/>
            <person name="Leao P.N."/>
        </authorList>
    </citation>
    <scope>NUCLEOTIDE SEQUENCE</scope>
    <source>
        <strain evidence="1">LEGE 11479</strain>
    </source>
</reference>
<dbReference type="RefSeq" id="WP_193994879.1">
    <property type="nucleotide sequence ID" value="NZ_JADEXP010000218.1"/>
</dbReference>
<keyword evidence="2" id="KW-1185">Reference proteome</keyword>
<evidence type="ECO:0000313" key="1">
    <source>
        <dbReference type="EMBL" id="MBE9068957.1"/>
    </source>
</evidence>
<accession>A0A928ZWU4</accession>
<sequence>MNVLSLFDNALNIDLATGSIDSSASGDPLLTSPLAAIDFDSLLADVTAVANGAIADVDQVVESTTELVIGTLEELNVEIDTVNVSGFIQDIVNFIADLPADATIADVLTEINVPFLSDEEFLDLVTDVSDLINTLAPDLSSLAITPVLEQGVELLEELSTGVGTITINGSSLSGQLTLDGATRTFTTDISDEVDAFLGDVSDFLSGITGRASLVDGQFTGNVLVDGARYALNLDVTAALTDSLTSFFSTAEVTLPFTNGVIAVDFETVLGDVDGTIDFAGGDLDLDLTTPFGTVDTSIEFPEDAQIDVPVALAGLSDVDLELDLAAGLLRVPLLGGIDVSLDMFSGELGFADGMATLTVDNILPTPVSAEFDIGPLASQVAIALTEDLQGELTIDAGMIDGSIISSLGEVDLTASVDDLILQAASVIDQTTGELTLNDGVATVNLDTPFGNLLGGLELVALADTIGNISGLLA</sequence>